<dbReference type="Pfam" id="PF04464">
    <property type="entry name" value="Glyphos_transf"/>
    <property type="match status" value="1"/>
</dbReference>
<keyword evidence="2" id="KW-1185">Reference proteome</keyword>
<dbReference type="Proteomes" id="UP000318521">
    <property type="component" value="Unassembled WGS sequence"/>
</dbReference>
<evidence type="ECO:0000313" key="1">
    <source>
        <dbReference type="EMBL" id="TSB48380.1"/>
    </source>
</evidence>
<sequence length="997" mass="118255">MSSFFCDDVKWDGQYITLKWSLQNEVDCSTIQLLLKERKTQKTINVEVDFTQTDSNLVTSIKANSLNHLTAGIWDFYLKKGRNRKVSRISLNAKAVSNEQTRYYIPFYKVGKNLNCTLYLTEDYGVSLRYASEDILESKAYNVVTYQYVIEGIKDNYQELRLQVTLSKQWHSKTILIIKNEYGERYEMPAIFQNQDLVIEKEGYSFLQGKCSFYLQRKEGRILEQVHLFIDEKSSRLWEGYALKTTRYEHISISETASFKLQVKESNRPDHIISGELIAEDLTMTQQCMSFHVSLDEMGAVEDWTFFLKRKSSEEKLYLRNTFILEANIAVISIEMEQTNFIVSKGTTWILHAEKRHINYIEERKVGLYQASLPTRSDRYIGFYELTDEIGAVPIIQKTRVYAVSFMTRQQYFKLKAPADVSIHSLKMKKGIMTLTVSIALVDSNAITFNGLRLIERNEHKRIIELQTNKKVTTKNGRIKVTSVVDLNQLDLDPFYWDFYASISMDHLGDRDIRIYSDHYGVIKKLRHFMFKYTLVDEQGYMTYPYLTVNGGLSITHRKKGEYEERKNKWTEYAAYFYYHFFYQFFSRKPVWLVHEKFSETAQDNSFYFFRYCYMNHPQRKVYYVIKKGALDEKNVNEYKDRVVYFMSFKHLVLLLSSKMIISSEAKGHGYAWRVSQGVIKKFVTEKKYIFLQHGVLGLKKVDSTFDYNTQNSAELFVASSDYEKSIITKYFGYSNNHVIVTGLPRWDVLEDKTNLLEVGKKREILLMPTWRNWLEEVEETDFVKSDYFHAYNSLLQSEKLHQVLSEHNLLLNFYVHPKFMPYVKTFTKSSEHVRVFQFGEEKVNELIMKANLLITDYSSVSWEMYYLRKPVIFFQFDLDQYTDFQGSYMDLNKELFGEAVFNPEDLIASIDSTAKNGFIEKPEFAQKRNEYFKFVDRDNSKRIFKEIMHKEKDIDKQKSFLDVFRHSDMVKVLWRRYRKLKMVQRFGRKFLNRHKQ</sequence>
<dbReference type="GO" id="GO:0047355">
    <property type="term" value="F:CDP-glycerol glycerophosphotransferase activity"/>
    <property type="evidence" value="ECO:0007669"/>
    <property type="project" value="InterPro"/>
</dbReference>
<dbReference type="AlphaFoldDB" id="A0A554A3W5"/>
<gene>
    <name evidence="1" type="ORF">FN960_02160</name>
</gene>
<proteinExistence type="predicted"/>
<dbReference type="RefSeq" id="WP_143846725.1">
    <property type="nucleotide sequence ID" value="NZ_VLXZ01000001.1"/>
</dbReference>
<evidence type="ECO:0008006" key="3">
    <source>
        <dbReference type="Google" id="ProtNLM"/>
    </source>
</evidence>
<evidence type="ECO:0000313" key="2">
    <source>
        <dbReference type="Proteomes" id="UP000318521"/>
    </source>
</evidence>
<name>A0A554A3W5_9BACI</name>
<dbReference type="SUPFAM" id="SSF53756">
    <property type="entry name" value="UDP-Glycosyltransferase/glycogen phosphorylase"/>
    <property type="match status" value="1"/>
</dbReference>
<dbReference type="InterPro" id="IPR051612">
    <property type="entry name" value="Teichoic_Acid_Biosynth"/>
</dbReference>
<dbReference type="EMBL" id="VLXZ01000001">
    <property type="protein sequence ID" value="TSB48380.1"/>
    <property type="molecule type" value="Genomic_DNA"/>
</dbReference>
<protein>
    <recommendedName>
        <fullName evidence="3">Teichoic acid biosynthesis protein</fullName>
    </recommendedName>
</protein>
<dbReference type="InterPro" id="IPR007554">
    <property type="entry name" value="Glycerophosphate_synth"/>
</dbReference>
<dbReference type="PANTHER" id="PTHR37316:SF3">
    <property type="entry name" value="TEICHOIC ACID GLYCEROL-PHOSPHATE TRANSFERASE"/>
    <property type="match status" value="1"/>
</dbReference>
<comment type="caution">
    <text evidence="1">The sequence shown here is derived from an EMBL/GenBank/DDBJ whole genome shotgun (WGS) entry which is preliminary data.</text>
</comment>
<dbReference type="InterPro" id="IPR043149">
    <property type="entry name" value="TagF_N"/>
</dbReference>
<organism evidence="1 2">
    <name type="scientific">Alkalicoccobacillus porphyridii</name>
    <dbReference type="NCBI Taxonomy" id="2597270"/>
    <lineage>
        <taxon>Bacteria</taxon>
        <taxon>Bacillati</taxon>
        <taxon>Bacillota</taxon>
        <taxon>Bacilli</taxon>
        <taxon>Bacillales</taxon>
        <taxon>Bacillaceae</taxon>
        <taxon>Alkalicoccobacillus</taxon>
    </lineage>
</organism>
<reference evidence="1 2" key="1">
    <citation type="submission" date="2019-07" db="EMBL/GenBank/DDBJ databases">
        <authorList>
            <person name="Park Y.J."/>
            <person name="Jeong S.E."/>
            <person name="Jung H.S."/>
        </authorList>
    </citation>
    <scope>NUCLEOTIDE SEQUENCE [LARGE SCALE GENOMIC DNA]</scope>
    <source>
        <strain evidence="2">P16(2019)</strain>
    </source>
</reference>
<dbReference type="OrthoDB" id="396512at2"/>
<accession>A0A554A3W5</accession>
<dbReference type="Gene3D" id="3.40.50.11820">
    <property type="match status" value="1"/>
</dbReference>
<dbReference type="GO" id="GO:0016020">
    <property type="term" value="C:membrane"/>
    <property type="evidence" value="ECO:0007669"/>
    <property type="project" value="InterPro"/>
</dbReference>
<dbReference type="PANTHER" id="PTHR37316">
    <property type="entry name" value="TEICHOIC ACID GLYCEROL-PHOSPHATE PRIMASE"/>
    <property type="match status" value="1"/>
</dbReference>